<gene>
    <name evidence="2" type="ORF">SETIT_1G078700v2</name>
</gene>
<dbReference type="EMBL" id="CM003528">
    <property type="protein sequence ID" value="RCV05371.1"/>
    <property type="molecule type" value="Genomic_DNA"/>
</dbReference>
<name>A0A368PHV6_SETIT</name>
<protein>
    <submittedName>
        <fullName evidence="2">Uncharacterized protein</fullName>
    </submittedName>
</protein>
<dbReference type="AlphaFoldDB" id="A0A368PHV6"/>
<sequence>MPNHYQTLQANKIDRTNQAQKPSTDPDAHVCIRNNLENTSRSNKVGNPICKPPRIPPTIPDLRTPTTISAASVTSECLVGVAASSVCILWGVAVWSVCPRQSTWEAAGRELGTALGGVSWAQMVHMTGWQEEFDGLVVG</sequence>
<reference evidence="2" key="1">
    <citation type="journal article" date="2012" name="Nat. Biotechnol.">
        <title>Reference genome sequence of the model plant Setaria.</title>
        <authorList>
            <person name="Bennetzen J.L."/>
            <person name="Schmutz J."/>
            <person name="Wang H."/>
            <person name="Percifield R."/>
            <person name="Hawkins J."/>
            <person name="Pontaroli A.C."/>
            <person name="Estep M."/>
            <person name="Feng L."/>
            <person name="Vaughn J.N."/>
            <person name="Grimwood J."/>
            <person name="Jenkins J."/>
            <person name="Barry K."/>
            <person name="Lindquist E."/>
            <person name="Hellsten U."/>
            <person name="Deshpande S."/>
            <person name="Wang X."/>
            <person name="Wu X."/>
            <person name="Mitros T."/>
            <person name="Triplett J."/>
            <person name="Yang X."/>
            <person name="Ye C.Y."/>
            <person name="Mauro-Herrera M."/>
            <person name="Wang L."/>
            <person name="Li P."/>
            <person name="Sharma M."/>
            <person name="Sharma R."/>
            <person name="Ronald P.C."/>
            <person name="Panaud O."/>
            <person name="Kellogg E.A."/>
            <person name="Brutnell T.P."/>
            <person name="Doust A.N."/>
            <person name="Tuskan G.A."/>
            <person name="Rokhsar D."/>
            <person name="Devos K.M."/>
        </authorList>
    </citation>
    <scope>NUCLEOTIDE SEQUENCE [LARGE SCALE GENOMIC DNA]</scope>
    <source>
        <strain evidence="2">Yugu1</strain>
    </source>
</reference>
<proteinExistence type="predicted"/>
<accession>A0A368PHV6</accession>
<reference evidence="2" key="2">
    <citation type="submission" date="2015-07" db="EMBL/GenBank/DDBJ databases">
        <authorList>
            <person name="Noorani M."/>
        </authorList>
    </citation>
    <scope>NUCLEOTIDE SEQUENCE</scope>
    <source>
        <strain evidence="2">Yugu1</strain>
    </source>
</reference>
<evidence type="ECO:0000313" key="2">
    <source>
        <dbReference type="EMBL" id="RCV05371.1"/>
    </source>
</evidence>
<feature type="region of interest" description="Disordered" evidence="1">
    <location>
        <begin position="1"/>
        <end position="29"/>
    </location>
</feature>
<feature type="compositionally biased region" description="Polar residues" evidence="1">
    <location>
        <begin position="1"/>
        <end position="23"/>
    </location>
</feature>
<evidence type="ECO:0000256" key="1">
    <source>
        <dbReference type="SAM" id="MobiDB-lite"/>
    </source>
</evidence>
<organism evidence="2">
    <name type="scientific">Setaria italica</name>
    <name type="common">Foxtail millet</name>
    <name type="synonym">Panicum italicum</name>
    <dbReference type="NCBI Taxonomy" id="4555"/>
    <lineage>
        <taxon>Eukaryota</taxon>
        <taxon>Viridiplantae</taxon>
        <taxon>Streptophyta</taxon>
        <taxon>Embryophyta</taxon>
        <taxon>Tracheophyta</taxon>
        <taxon>Spermatophyta</taxon>
        <taxon>Magnoliopsida</taxon>
        <taxon>Liliopsida</taxon>
        <taxon>Poales</taxon>
        <taxon>Poaceae</taxon>
        <taxon>PACMAD clade</taxon>
        <taxon>Panicoideae</taxon>
        <taxon>Panicodae</taxon>
        <taxon>Paniceae</taxon>
        <taxon>Cenchrinae</taxon>
        <taxon>Setaria</taxon>
    </lineage>
</organism>